<dbReference type="SUPFAM" id="SSF47781">
    <property type="entry name" value="RuvA domain 2-like"/>
    <property type="match status" value="1"/>
</dbReference>
<feature type="domain" description="Helix-hairpin-helix DNA-binding motif class 1" evidence="2">
    <location>
        <begin position="188"/>
        <end position="207"/>
    </location>
</feature>
<organism evidence="3 4">
    <name type="scientific">Paenibacillus terreus</name>
    <dbReference type="NCBI Taxonomy" id="1387834"/>
    <lineage>
        <taxon>Bacteria</taxon>
        <taxon>Bacillati</taxon>
        <taxon>Bacillota</taxon>
        <taxon>Bacilli</taxon>
        <taxon>Bacillales</taxon>
        <taxon>Paenibacillaceae</taxon>
        <taxon>Paenibacillus</taxon>
    </lineage>
</organism>
<dbReference type="Proteomes" id="UP001580407">
    <property type="component" value="Unassembled WGS sequence"/>
</dbReference>
<proteinExistence type="predicted"/>
<feature type="compositionally biased region" description="Polar residues" evidence="1">
    <location>
        <begin position="139"/>
        <end position="160"/>
    </location>
</feature>
<dbReference type="Gene3D" id="1.10.150.280">
    <property type="entry name" value="AF1531-like domain"/>
    <property type="match status" value="1"/>
</dbReference>
<accession>A0ABV5BCI6</accession>
<dbReference type="PANTHER" id="PTHR21180:SF32">
    <property type="entry name" value="ENDONUCLEASE_EXONUCLEASE_PHOSPHATASE FAMILY DOMAIN-CONTAINING PROTEIN 1"/>
    <property type="match status" value="1"/>
</dbReference>
<evidence type="ECO:0000256" key="1">
    <source>
        <dbReference type="SAM" id="MobiDB-lite"/>
    </source>
</evidence>
<sequence length="240" mass="24630">MYASGLGHHDDFLGGTSPSGIRSFGKGGFGLRPPDIYGERTIGLKRAMNAAAVALAVAGSGLILFSGSRAPAPEPGWTPLNPVIEERAAEENKAASAISEKASSAGKETGPATGGSDPKAADAAAEKTAAEKTAVEQTPSKQTAAPKTEQQPPDAVQTQAAEPPGDTGTSTPLPADGKMVNINTASAAELMELPGIGAKKAQAILEYRNAHGPFKQVEDLDQVKGIGSKMLQKMEPYIQL</sequence>
<dbReference type="EMBL" id="JBHILM010000023">
    <property type="protein sequence ID" value="MFB5683074.1"/>
    <property type="molecule type" value="Genomic_DNA"/>
</dbReference>
<feature type="domain" description="Helix-hairpin-helix DNA-binding motif class 1" evidence="2">
    <location>
        <begin position="218"/>
        <end position="237"/>
    </location>
</feature>
<feature type="region of interest" description="Disordered" evidence="1">
    <location>
        <begin position="89"/>
        <end position="177"/>
    </location>
</feature>
<evidence type="ECO:0000313" key="3">
    <source>
        <dbReference type="EMBL" id="MFB5683074.1"/>
    </source>
</evidence>
<dbReference type="InterPro" id="IPR010994">
    <property type="entry name" value="RuvA_2-like"/>
</dbReference>
<reference evidence="3 4" key="1">
    <citation type="submission" date="2024-09" db="EMBL/GenBank/DDBJ databases">
        <authorList>
            <person name="Ruan L."/>
        </authorList>
    </citation>
    <scope>NUCLEOTIDE SEQUENCE [LARGE SCALE GENOMIC DNA]</scope>
    <source>
        <strain evidence="3 4">D33</strain>
    </source>
</reference>
<feature type="compositionally biased region" description="Low complexity" evidence="1">
    <location>
        <begin position="94"/>
        <end position="108"/>
    </location>
</feature>
<comment type="caution">
    <text evidence="3">The sequence shown here is derived from an EMBL/GenBank/DDBJ whole genome shotgun (WGS) entry which is preliminary data.</text>
</comment>
<dbReference type="InterPro" id="IPR004509">
    <property type="entry name" value="Competence_ComEA_HhH"/>
</dbReference>
<dbReference type="SMART" id="SM00278">
    <property type="entry name" value="HhH1"/>
    <property type="match status" value="2"/>
</dbReference>
<keyword evidence="3" id="KW-0238">DNA-binding</keyword>
<evidence type="ECO:0000259" key="2">
    <source>
        <dbReference type="SMART" id="SM00278"/>
    </source>
</evidence>
<dbReference type="InterPro" id="IPR003583">
    <property type="entry name" value="Hlx-hairpin-Hlx_DNA-bd_motif"/>
</dbReference>
<dbReference type="PANTHER" id="PTHR21180">
    <property type="entry name" value="ENDONUCLEASE/EXONUCLEASE/PHOSPHATASE FAMILY DOMAIN-CONTAINING PROTEIN 1"/>
    <property type="match status" value="1"/>
</dbReference>
<dbReference type="InterPro" id="IPR051675">
    <property type="entry name" value="Endo/Exo/Phosphatase_dom_1"/>
</dbReference>
<dbReference type="Pfam" id="PF12836">
    <property type="entry name" value="HHH_3"/>
    <property type="match status" value="1"/>
</dbReference>
<protein>
    <submittedName>
        <fullName evidence="3">ComEA family DNA-binding protein</fullName>
    </submittedName>
</protein>
<dbReference type="GO" id="GO:0003677">
    <property type="term" value="F:DNA binding"/>
    <property type="evidence" value="ECO:0007669"/>
    <property type="project" value="UniProtKB-KW"/>
</dbReference>
<keyword evidence="4" id="KW-1185">Reference proteome</keyword>
<dbReference type="NCBIfam" id="TIGR00426">
    <property type="entry name" value="competence protein ComEA helix-hairpin-helix repeat region"/>
    <property type="match status" value="1"/>
</dbReference>
<gene>
    <name evidence="3" type="ORF">ACE3NQ_19330</name>
</gene>
<feature type="compositionally biased region" description="Basic and acidic residues" evidence="1">
    <location>
        <begin position="124"/>
        <end position="134"/>
    </location>
</feature>
<name>A0ABV5BCI6_9BACL</name>
<dbReference type="RefSeq" id="WP_375526822.1">
    <property type="nucleotide sequence ID" value="NZ_JBHILM010000023.1"/>
</dbReference>
<evidence type="ECO:0000313" key="4">
    <source>
        <dbReference type="Proteomes" id="UP001580407"/>
    </source>
</evidence>